<sequence>MSINPCASAPFFPNVFMIYRINRDPEPFLPKAYLSRHAIRMESENDYKNQYADKKEWMLFPLFSKDDEANERYVFAPQSLMANEIPDSRFTNSATCFDHWSQKVGTSFVTAKLRHEIVWVRKDGVVLDRVSSLDALYFRDNVYKQLRMIINKVSFIPTEIIRMIASKMTFSIYTNSIHQTKILSNICRSMVQYKH</sequence>
<proteinExistence type="predicted"/>
<protein>
    <submittedName>
        <fullName evidence="1">Uncharacterized protein</fullName>
    </submittedName>
</protein>
<accession>A0A8F8KQY6</accession>
<evidence type="ECO:0000313" key="1">
    <source>
        <dbReference type="EMBL" id="QYA18392.1"/>
    </source>
</evidence>
<gene>
    <name evidence="1" type="ORF">KOM_12_122</name>
</gene>
<organism evidence="1">
    <name type="scientific">Clandestinovirus</name>
    <dbReference type="NCBI Taxonomy" id="2831644"/>
    <lineage>
        <taxon>Viruses</taxon>
    </lineage>
</organism>
<name>A0A8F8KQY6_9VIRU</name>
<reference evidence="1" key="1">
    <citation type="submission" date="2021-06" db="EMBL/GenBank/DDBJ databases">
        <authorList>
            <person name="Rolland C."/>
        </authorList>
    </citation>
    <scope>NUCLEOTIDE SEQUENCE</scope>
    <source>
        <strain evidence="1">347.936635</strain>
    </source>
</reference>
<dbReference type="EMBL" id="MZ420154">
    <property type="protein sequence ID" value="QYA18392.1"/>
    <property type="molecule type" value="Genomic_DNA"/>
</dbReference>